<gene>
    <name evidence="3" type="ORF">BCY91_06985</name>
</gene>
<evidence type="ECO:0000313" key="4">
    <source>
        <dbReference type="Proteomes" id="UP000283433"/>
    </source>
</evidence>
<feature type="domain" description="DUF5723" evidence="2">
    <location>
        <begin position="92"/>
        <end position="394"/>
    </location>
</feature>
<dbReference type="AlphaFoldDB" id="A0A419S562"/>
<dbReference type="EMBL" id="MBTA01000025">
    <property type="protein sequence ID" value="RKD15248.1"/>
    <property type="molecule type" value="Genomic_DNA"/>
</dbReference>
<protein>
    <recommendedName>
        <fullName evidence="2">DUF5723 domain-containing protein</fullName>
    </recommendedName>
</protein>
<dbReference type="OrthoDB" id="783295at2"/>
<reference evidence="3 4" key="1">
    <citation type="submission" date="2016-07" db="EMBL/GenBank/DDBJ databases">
        <title>Genome of Pelobium manganitolerans.</title>
        <authorList>
            <person name="Wu S."/>
            <person name="Wang G."/>
        </authorList>
    </citation>
    <scope>NUCLEOTIDE SEQUENCE [LARGE SCALE GENOMIC DNA]</scope>
    <source>
        <strain evidence="3 4">YS-25</strain>
    </source>
</reference>
<comment type="caution">
    <text evidence="3">The sequence shown here is derived from an EMBL/GenBank/DDBJ whole genome shotgun (WGS) entry which is preliminary data.</text>
</comment>
<dbReference type="InterPro" id="IPR043781">
    <property type="entry name" value="DUF5723"/>
</dbReference>
<accession>A0A419S562</accession>
<feature type="compositionally biased region" description="Basic residues" evidence="1">
    <location>
        <begin position="476"/>
        <end position="488"/>
    </location>
</feature>
<dbReference type="Proteomes" id="UP000283433">
    <property type="component" value="Unassembled WGS sequence"/>
</dbReference>
<proteinExistence type="predicted"/>
<evidence type="ECO:0000256" key="1">
    <source>
        <dbReference type="SAM" id="MobiDB-lite"/>
    </source>
</evidence>
<sequence>MKRDTLVLILLLWPTLFYAQNIALNHSSTQFDAFENPVQQGFQKDLSRKYAITLFPHLFVTFAFEGDAETLFKRALYTRKISKSNLPNLGENHLNYFYGNSNIYLFNYRIFRTRNYNRELGFSLQLKEEGSSQISNETFTLLDDFRKFTRPAYTNPFNSSGLNQAYWQLGATYRENYDDRWAFGAKLSLLNGIIYNNFSITQSQLEVTQNTAYNADLTGSYISSFGFEKLKLDRLIPNLKNFGGAISLASSYQHPKGYYFTLNLKDLGFIRWGKNTGHYNFTSHINGSATDSSASKIFDQIKNDAAVTEQKKAFYSKIDSKIEFAASKEFGFYKPVVAFSKSIFNPHGQLALLNNFSKNAFVLGVNPIYDFETKLNLGAQIMVKSPNMEFYVGSEQVFPTYYLAKSYLKQDESVGRGTPRMGAYFGINVKFGSKMQDIGTADEIQGLNDKETGFIYRMSNKERKKAQKQNKQIEKNRRKNDKRNNRRR</sequence>
<dbReference type="RefSeq" id="WP_120182215.1">
    <property type="nucleotide sequence ID" value="NZ_MBTA01000025.1"/>
</dbReference>
<keyword evidence="4" id="KW-1185">Reference proteome</keyword>
<dbReference type="Pfam" id="PF18990">
    <property type="entry name" value="DUF5723"/>
    <property type="match status" value="1"/>
</dbReference>
<evidence type="ECO:0000313" key="3">
    <source>
        <dbReference type="EMBL" id="RKD15248.1"/>
    </source>
</evidence>
<name>A0A419S562_9SPHI</name>
<organism evidence="3 4">
    <name type="scientific">Pelobium manganitolerans</name>
    <dbReference type="NCBI Taxonomy" id="1842495"/>
    <lineage>
        <taxon>Bacteria</taxon>
        <taxon>Pseudomonadati</taxon>
        <taxon>Bacteroidota</taxon>
        <taxon>Sphingobacteriia</taxon>
        <taxon>Sphingobacteriales</taxon>
        <taxon>Sphingobacteriaceae</taxon>
        <taxon>Pelobium</taxon>
    </lineage>
</organism>
<evidence type="ECO:0000259" key="2">
    <source>
        <dbReference type="Pfam" id="PF18990"/>
    </source>
</evidence>
<feature type="region of interest" description="Disordered" evidence="1">
    <location>
        <begin position="458"/>
        <end position="488"/>
    </location>
</feature>